<evidence type="ECO:0000259" key="5">
    <source>
        <dbReference type="PROSITE" id="PS50975"/>
    </source>
</evidence>
<dbReference type="Pfam" id="PF21360">
    <property type="entry name" value="PylC-like_N"/>
    <property type="match status" value="1"/>
</dbReference>
<dbReference type="InterPro" id="IPR013815">
    <property type="entry name" value="ATP_grasp_subdomain_1"/>
</dbReference>
<dbReference type="InterPro" id="IPR011761">
    <property type="entry name" value="ATP-grasp"/>
</dbReference>
<name>A0A1G7Q4G8_9GAMM</name>
<dbReference type="Gene3D" id="3.40.50.20">
    <property type="match status" value="1"/>
</dbReference>
<keyword evidence="7" id="KW-1185">Reference proteome</keyword>
<dbReference type="GO" id="GO:0005524">
    <property type="term" value="F:ATP binding"/>
    <property type="evidence" value="ECO:0007669"/>
    <property type="project" value="UniProtKB-UniRule"/>
</dbReference>
<dbReference type="EMBL" id="FNCI01000003">
    <property type="protein sequence ID" value="SDF93391.1"/>
    <property type="molecule type" value="Genomic_DNA"/>
</dbReference>
<evidence type="ECO:0000256" key="4">
    <source>
        <dbReference type="PROSITE-ProRule" id="PRU00409"/>
    </source>
</evidence>
<proteinExistence type="predicted"/>
<dbReference type="RefSeq" id="WP_175491617.1">
    <property type="nucleotide sequence ID" value="NZ_FNCI01000003.1"/>
</dbReference>
<accession>A0A1G7Q4G8</accession>
<dbReference type="Gene3D" id="3.30.470.20">
    <property type="entry name" value="ATP-grasp fold, B domain"/>
    <property type="match status" value="1"/>
</dbReference>
<gene>
    <name evidence="6" type="ORF">SAMN05216571_10365</name>
</gene>
<dbReference type="Pfam" id="PF02655">
    <property type="entry name" value="ATP-grasp_3"/>
    <property type="match status" value="1"/>
</dbReference>
<dbReference type="InterPro" id="IPR052032">
    <property type="entry name" value="ATP-dep_AA_Ligase"/>
</dbReference>
<reference evidence="6 7" key="1">
    <citation type="submission" date="2016-10" db="EMBL/GenBank/DDBJ databases">
        <authorList>
            <person name="de Groot N.N."/>
        </authorList>
    </citation>
    <scope>NUCLEOTIDE SEQUENCE [LARGE SCALE GENOMIC DNA]</scope>
    <source>
        <strain evidence="6 7">BH539</strain>
    </source>
</reference>
<evidence type="ECO:0000256" key="2">
    <source>
        <dbReference type="ARBA" id="ARBA00022741"/>
    </source>
</evidence>
<dbReference type="InterPro" id="IPR003806">
    <property type="entry name" value="ATP-grasp_PylC-type"/>
</dbReference>
<evidence type="ECO:0000313" key="6">
    <source>
        <dbReference type="EMBL" id="SDF93391.1"/>
    </source>
</evidence>
<protein>
    <submittedName>
        <fullName evidence="6">Carbamoyl-phosphate synthase large subunit</fullName>
    </submittedName>
</protein>
<keyword evidence="1" id="KW-0436">Ligase</keyword>
<feature type="domain" description="ATP-grasp" evidence="5">
    <location>
        <begin position="116"/>
        <end position="310"/>
    </location>
</feature>
<dbReference type="Proteomes" id="UP000198641">
    <property type="component" value="Unassembled WGS sequence"/>
</dbReference>
<dbReference type="STRING" id="284577.SAMN05216571_10365"/>
<evidence type="ECO:0000256" key="1">
    <source>
        <dbReference type="ARBA" id="ARBA00022598"/>
    </source>
</evidence>
<dbReference type="SUPFAM" id="SSF56059">
    <property type="entry name" value="Glutathione synthetase ATP-binding domain-like"/>
    <property type="match status" value="1"/>
</dbReference>
<sequence length="368" mass="40647">MNVLLTCVGRRSYLVDYFRQALSGEGMVIGVDMDADTAGMACVDKAYLVPRADSSDYIPALLDICTREGVGLLVSLSDLDLGPLSRAIDAFGRIGVKTFVSDPGVIEVANDKWACFEFLKRHHIPSPLTCLQLDEVQQYLRDGRLAFPLMVKPRWGMGSVSLFKVNDVEELAFFYHHARNQVRDSFLNVISQEDIDHSVIIQEWLEGDEFGIDVLHDFDGEHVATVVKQKLAMRAGETDRAITVENSRLASTAERVAACLRHRGNLDIDIMLDCDGLPRVLELNARFGGGYPFSHLAGVDFPRALIELAQGRQPASYLLRASIGVRGMKHIVPTVSSTPRCEKMFEALPQTECTASMQISSTGSPRSV</sequence>
<organism evidence="6 7">
    <name type="scientific">Onishia taeanensis</name>
    <dbReference type="NCBI Taxonomy" id="284577"/>
    <lineage>
        <taxon>Bacteria</taxon>
        <taxon>Pseudomonadati</taxon>
        <taxon>Pseudomonadota</taxon>
        <taxon>Gammaproteobacteria</taxon>
        <taxon>Oceanospirillales</taxon>
        <taxon>Halomonadaceae</taxon>
        <taxon>Onishia</taxon>
    </lineage>
</organism>
<dbReference type="Gene3D" id="3.30.1490.20">
    <property type="entry name" value="ATP-grasp fold, A domain"/>
    <property type="match status" value="1"/>
</dbReference>
<dbReference type="InterPro" id="IPR048764">
    <property type="entry name" value="PylC_N"/>
</dbReference>
<dbReference type="PANTHER" id="PTHR43585">
    <property type="entry name" value="FUMIPYRROLE BIOSYNTHESIS PROTEIN C"/>
    <property type="match status" value="1"/>
</dbReference>
<keyword evidence="3 4" id="KW-0067">ATP-binding</keyword>
<dbReference type="NCBIfam" id="NF009404">
    <property type="entry name" value="PRK12767.1-3"/>
    <property type="match status" value="1"/>
</dbReference>
<dbReference type="PROSITE" id="PS50975">
    <property type="entry name" value="ATP_GRASP"/>
    <property type="match status" value="1"/>
</dbReference>
<dbReference type="GO" id="GO:0046872">
    <property type="term" value="F:metal ion binding"/>
    <property type="evidence" value="ECO:0007669"/>
    <property type="project" value="InterPro"/>
</dbReference>
<evidence type="ECO:0000256" key="3">
    <source>
        <dbReference type="ARBA" id="ARBA00022840"/>
    </source>
</evidence>
<dbReference type="AlphaFoldDB" id="A0A1G7Q4G8"/>
<evidence type="ECO:0000313" key="7">
    <source>
        <dbReference type="Proteomes" id="UP000198641"/>
    </source>
</evidence>
<dbReference type="PANTHER" id="PTHR43585:SF2">
    <property type="entry name" value="ATP-GRASP ENZYME FSQD"/>
    <property type="match status" value="1"/>
</dbReference>
<keyword evidence="2 4" id="KW-0547">Nucleotide-binding</keyword>
<dbReference type="GO" id="GO:0016874">
    <property type="term" value="F:ligase activity"/>
    <property type="evidence" value="ECO:0007669"/>
    <property type="project" value="UniProtKB-KW"/>
</dbReference>